<keyword evidence="5" id="KW-1185">Reference proteome</keyword>
<dbReference type="EMBL" id="CADEPM010000006">
    <property type="protein sequence ID" value="CAB3408058.1"/>
    <property type="molecule type" value="Genomic_DNA"/>
</dbReference>
<sequence>MSSWTALATLLLVLACTSEAAKCRGTYRELRGRDGFIPRRGCRGLDTLVGEEYWTTVGYDGQLRDGRTTDDFLVFPYEENNGHQQRNAFIGYWITRTKYGNGRHHESFGHVFVKPNGRVCGWFVGYEKESVEVCGGFRVLSKNRRNPNEAIPFEWVQGSHLRTRDTIGFHKHRIAKIETNPDEIFFGDAQASAKIFQGISPNSNEFIEVKSPDEFVRKVWLLKKKNLSIDVRPRKPVQEIRRDDLTIYSDPHYQGKINHPKNYPYYDVSGFPSNNPSDAARPAFDSRGVQIQFSNYETRYVSDNGNPYKPGEPGFDEYEKRYWEIQNSRESFPSSRIVSQKIIPASNIVSNQISPEQQAYNEQRRRIVPQPGDERYNDYIERLRSGYITPEEVPAVGEPGYDIYVDRISNARQNWERQHGRNLEAPENQPSVNYGTTNEERKFAGRHRPGARTHGNAYQVGDGAQSEHQIGQGVDPSENRNIGRGVEFSNSIGNGAQPAHRIGSGVETSGNREIPAYDIGDGARSAHRIGDGVEPSGNREIPAYDIGDGARPTHRIGDGVESGSNVDDDDSSTYNIGEGAQPDGQTIYIPTAEDEKRMNLKNVKLARFRPATIVRDKDGNTYVRHEENGRTYFYSPNDPDRKKIEIPELDQKIERELEERRRLERGMKELISQKKPVDIPLKTAAEVGKRKH</sequence>
<name>A0A8S1F371_9PELO</name>
<keyword evidence="1" id="KW-0175">Coiled coil</keyword>
<feature type="coiled-coil region" evidence="1">
    <location>
        <begin position="646"/>
        <end position="673"/>
    </location>
</feature>
<evidence type="ECO:0000256" key="1">
    <source>
        <dbReference type="SAM" id="Coils"/>
    </source>
</evidence>
<evidence type="ECO:0000256" key="3">
    <source>
        <dbReference type="SAM" id="SignalP"/>
    </source>
</evidence>
<evidence type="ECO:0000256" key="2">
    <source>
        <dbReference type="SAM" id="MobiDB-lite"/>
    </source>
</evidence>
<feature type="signal peptide" evidence="3">
    <location>
        <begin position="1"/>
        <end position="20"/>
    </location>
</feature>
<dbReference type="Proteomes" id="UP000494206">
    <property type="component" value="Unassembled WGS sequence"/>
</dbReference>
<protein>
    <submittedName>
        <fullName evidence="4">Uncharacterized protein</fullName>
    </submittedName>
</protein>
<accession>A0A8S1F371</accession>
<organism evidence="4 5">
    <name type="scientific">Caenorhabditis bovis</name>
    <dbReference type="NCBI Taxonomy" id="2654633"/>
    <lineage>
        <taxon>Eukaryota</taxon>
        <taxon>Metazoa</taxon>
        <taxon>Ecdysozoa</taxon>
        <taxon>Nematoda</taxon>
        <taxon>Chromadorea</taxon>
        <taxon>Rhabditida</taxon>
        <taxon>Rhabditina</taxon>
        <taxon>Rhabditomorpha</taxon>
        <taxon>Rhabditoidea</taxon>
        <taxon>Rhabditidae</taxon>
        <taxon>Peloderinae</taxon>
        <taxon>Caenorhabditis</taxon>
    </lineage>
</organism>
<reference evidence="4 5" key="1">
    <citation type="submission" date="2020-04" db="EMBL/GenBank/DDBJ databases">
        <authorList>
            <person name="Laetsch R D."/>
            <person name="Stevens L."/>
            <person name="Kumar S."/>
            <person name="Blaxter L. M."/>
        </authorList>
    </citation>
    <scope>NUCLEOTIDE SEQUENCE [LARGE SCALE GENOMIC DNA]</scope>
</reference>
<feature type="region of interest" description="Disordered" evidence="2">
    <location>
        <begin position="463"/>
        <end position="552"/>
    </location>
</feature>
<evidence type="ECO:0000313" key="5">
    <source>
        <dbReference type="Proteomes" id="UP000494206"/>
    </source>
</evidence>
<dbReference type="OrthoDB" id="5859672at2759"/>
<gene>
    <name evidence="4" type="ORF">CBOVIS_LOCUS9889</name>
</gene>
<proteinExistence type="predicted"/>
<evidence type="ECO:0000313" key="4">
    <source>
        <dbReference type="EMBL" id="CAB3408058.1"/>
    </source>
</evidence>
<comment type="caution">
    <text evidence="4">The sequence shown here is derived from an EMBL/GenBank/DDBJ whole genome shotgun (WGS) entry which is preliminary data.</text>
</comment>
<keyword evidence="3" id="KW-0732">Signal</keyword>
<dbReference type="AlphaFoldDB" id="A0A8S1F371"/>
<feature type="chain" id="PRO_5035748980" evidence="3">
    <location>
        <begin position="21"/>
        <end position="692"/>
    </location>
</feature>